<protein>
    <submittedName>
        <fullName evidence="3">Uncharacterized protein</fullName>
    </submittedName>
</protein>
<dbReference type="InterPro" id="IPR004151">
    <property type="entry name" value="7TM_GPCR_serpentine_rcpt_Sre"/>
</dbReference>
<dbReference type="Pfam" id="PF03125">
    <property type="entry name" value="Sre"/>
    <property type="match status" value="1"/>
</dbReference>
<feature type="transmembrane region" description="Helical" evidence="2">
    <location>
        <begin position="55"/>
        <end position="80"/>
    </location>
</feature>
<reference evidence="3 4" key="1">
    <citation type="submission" date="2023-08" db="EMBL/GenBank/DDBJ databases">
        <title>A Necator americanus chromosomal reference genome.</title>
        <authorList>
            <person name="Ilik V."/>
            <person name="Petrzelkova K.J."/>
            <person name="Pardy F."/>
            <person name="Fuh T."/>
            <person name="Niatou-Singa F.S."/>
            <person name="Gouil Q."/>
            <person name="Baker L."/>
            <person name="Ritchie M.E."/>
            <person name="Jex A.R."/>
            <person name="Gazzola D."/>
            <person name="Li H."/>
            <person name="Toshio Fujiwara R."/>
            <person name="Zhan B."/>
            <person name="Aroian R.V."/>
            <person name="Pafco B."/>
            <person name="Schwarz E.M."/>
        </authorList>
    </citation>
    <scope>NUCLEOTIDE SEQUENCE [LARGE SCALE GENOMIC DNA]</scope>
    <source>
        <strain evidence="3 4">Aroian</strain>
        <tissue evidence="3">Whole animal</tissue>
    </source>
</reference>
<gene>
    <name evidence="3" type="primary">Necator_chrII.g8228</name>
    <name evidence="3" type="ORF">RB195_020434</name>
</gene>
<keyword evidence="2" id="KW-1133">Transmembrane helix</keyword>
<comment type="caution">
    <text evidence="3">The sequence shown here is derived from an EMBL/GenBank/DDBJ whole genome shotgun (WGS) entry which is preliminary data.</text>
</comment>
<evidence type="ECO:0000256" key="2">
    <source>
        <dbReference type="SAM" id="Phobius"/>
    </source>
</evidence>
<name>A0ABR1CIU1_NECAM</name>
<dbReference type="EMBL" id="JAVFWL010000002">
    <property type="protein sequence ID" value="KAK6738317.1"/>
    <property type="molecule type" value="Genomic_DNA"/>
</dbReference>
<proteinExistence type="inferred from homology"/>
<feature type="transmembrane region" description="Helical" evidence="2">
    <location>
        <begin position="92"/>
        <end position="115"/>
    </location>
</feature>
<accession>A0ABR1CIU1</accession>
<keyword evidence="2" id="KW-0812">Transmembrane</keyword>
<evidence type="ECO:0000313" key="3">
    <source>
        <dbReference type="EMBL" id="KAK6738317.1"/>
    </source>
</evidence>
<evidence type="ECO:0000313" key="4">
    <source>
        <dbReference type="Proteomes" id="UP001303046"/>
    </source>
</evidence>
<organism evidence="3 4">
    <name type="scientific">Necator americanus</name>
    <name type="common">Human hookworm</name>
    <dbReference type="NCBI Taxonomy" id="51031"/>
    <lineage>
        <taxon>Eukaryota</taxon>
        <taxon>Metazoa</taxon>
        <taxon>Ecdysozoa</taxon>
        <taxon>Nematoda</taxon>
        <taxon>Chromadorea</taxon>
        <taxon>Rhabditida</taxon>
        <taxon>Rhabditina</taxon>
        <taxon>Rhabditomorpha</taxon>
        <taxon>Strongyloidea</taxon>
        <taxon>Ancylostomatidae</taxon>
        <taxon>Bunostominae</taxon>
        <taxon>Necator</taxon>
    </lineage>
</organism>
<keyword evidence="2" id="KW-0472">Membrane</keyword>
<comment type="similarity">
    <text evidence="1">Belongs to the nematode receptor-like protein sre family.</text>
</comment>
<dbReference type="Proteomes" id="UP001303046">
    <property type="component" value="Unassembled WGS sequence"/>
</dbReference>
<keyword evidence="4" id="KW-1185">Reference proteome</keyword>
<sequence length="173" mass="19285">MRTCAVLIRTTSVPFITLCLQLTKKGDELFKQTSLIYVCVPSLGSIRENAETALALYRGFVLIALQSLIGLTAITISNAFRLVDPIPILEKIFGAIFNLTAALPLTTAPLILYLCSDKVNAAVKRQYRKVFYSKAEAKRASQRELVGLDGNQLQIKTNEEANVYFEQLRVAWK</sequence>
<evidence type="ECO:0000256" key="1">
    <source>
        <dbReference type="ARBA" id="ARBA00006803"/>
    </source>
</evidence>